<dbReference type="GO" id="GO:0006654">
    <property type="term" value="P:phosphatidic acid biosynthetic process"/>
    <property type="evidence" value="ECO:0007669"/>
    <property type="project" value="TreeGrafter"/>
</dbReference>
<keyword evidence="2 4" id="KW-0012">Acyltransferase</keyword>
<dbReference type="PANTHER" id="PTHR10434:SF55">
    <property type="entry name" value="POSSIBLE ACYLTRANSFERASE"/>
    <property type="match status" value="1"/>
</dbReference>
<dbReference type="AlphaFoldDB" id="A0A318LLF7"/>
<dbReference type="CDD" id="cd07989">
    <property type="entry name" value="LPLAT_AGPAT-like"/>
    <property type="match status" value="1"/>
</dbReference>
<protein>
    <submittedName>
        <fullName evidence="4">Glycerol acyltransferase</fullName>
    </submittedName>
</protein>
<keyword evidence="1 4" id="KW-0808">Transferase</keyword>
<feature type="domain" description="Phospholipid/glycerol acyltransferase" evidence="3">
    <location>
        <begin position="19"/>
        <end position="137"/>
    </location>
</feature>
<dbReference type="PANTHER" id="PTHR10434">
    <property type="entry name" value="1-ACYL-SN-GLYCEROL-3-PHOSPHATE ACYLTRANSFERASE"/>
    <property type="match status" value="1"/>
</dbReference>
<comment type="caution">
    <text evidence="4">The sequence shown here is derived from an EMBL/GenBank/DDBJ whole genome shotgun (WGS) entry which is preliminary data.</text>
</comment>
<dbReference type="Pfam" id="PF01553">
    <property type="entry name" value="Acyltransferase"/>
    <property type="match status" value="1"/>
</dbReference>
<evidence type="ECO:0000313" key="5">
    <source>
        <dbReference type="Proteomes" id="UP000247892"/>
    </source>
</evidence>
<dbReference type="GO" id="GO:0003841">
    <property type="term" value="F:1-acylglycerol-3-phosphate O-acyltransferase activity"/>
    <property type="evidence" value="ECO:0007669"/>
    <property type="project" value="TreeGrafter"/>
</dbReference>
<dbReference type="InterPro" id="IPR002123">
    <property type="entry name" value="Plipid/glycerol_acylTrfase"/>
</dbReference>
<evidence type="ECO:0000259" key="3">
    <source>
        <dbReference type="SMART" id="SM00563"/>
    </source>
</evidence>
<accession>A0A318LLF7</accession>
<evidence type="ECO:0000313" key="4">
    <source>
        <dbReference type="EMBL" id="PXY24605.1"/>
    </source>
</evidence>
<organism evidence="4 5">
    <name type="scientific">Prauserella flavalba</name>
    <dbReference type="NCBI Taxonomy" id="1477506"/>
    <lineage>
        <taxon>Bacteria</taxon>
        <taxon>Bacillati</taxon>
        <taxon>Actinomycetota</taxon>
        <taxon>Actinomycetes</taxon>
        <taxon>Pseudonocardiales</taxon>
        <taxon>Pseudonocardiaceae</taxon>
        <taxon>Prauserella</taxon>
    </lineage>
</organism>
<evidence type="ECO:0000256" key="1">
    <source>
        <dbReference type="ARBA" id="ARBA00022679"/>
    </source>
</evidence>
<dbReference type="SMART" id="SM00563">
    <property type="entry name" value="PlsC"/>
    <property type="match status" value="1"/>
</dbReference>
<proteinExistence type="predicted"/>
<evidence type="ECO:0000256" key="2">
    <source>
        <dbReference type="ARBA" id="ARBA00023315"/>
    </source>
</evidence>
<dbReference type="SUPFAM" id="SSF69593">
    <property type="entry name" value="Glycerol-3-phosphate (1)-acyltransferase"/>
    <property type="match status" value="1"/>
</dbReference>
<reference evidence="4 5" key="1">
    <citation type="submission" date="2016-07" db="EMBL/GenBank/DDBJ databases">
        <title>Draft genome sequence of Prauserella sp. YIM 121212, isolated from alkaline soil.</title>
        <authorList>
            <person name="Ruckert C."/>
            <person name="Albersmeier A."/>
            <person name="Jiang C.-L."/>
            <person name="Jiang Y."/>
            <person name="Kalinowski J."/>
            <person name="Schneider O."/>
            <person name="Winkler A."/>
            <person name="Zotchev S.B."/>
        </authorList>
    </citation>
    <scope>NUCLEOTIDE SEQUENCE [LARGE SCALE GENOMIC DNA]</scope>
    <source>
        <strain evidence="4 5">YIM 121212</strain>
    </source>
</reference>
<name>A0A318LLF7_9PSEU</name>
<dbReference type="Proteomes" id="UP000247892">
    <property type="component" value="Unassembled WGS sequence"/>
</dbReference>
<sequence length="209" mass="22383">MGTRLRVTGAHHLPREGGVLVASNHLSNADPIMVTVACLMGGRVPRFFAKAGLWRVPVVRAVMTSGRHIPVHRGKASALEAYRDTVDAALAGDCVVVFPEGAFSDRADEWPMKAKTGLARVALTTGTPVVPLACWGSQHVLPQGARLPRVLPRRRVELLAGPPVDLSDLRSDKPTASQLREATERIMTAVTSLLAEVRGESPPPENVKA</sequence>
<dbReference type="GO" id="GO:0005886">
    <property type="term" value="C:plasma membrane"/>
    <property type="evidence" value="ECO:0007669"/>
    <property type="project" value="TreeGrafter"/>
</dbReference>
<dbReference type="OrthoDB" id="3554363at2"/>
<dbReference type="EMBL" id="MASU01000013">
    <property type="protein sequence ID" value="PXY24605.1"/>
    <property type="molecule type" value="Genomic_DNA"/>
</dbReference>
<keyword evidence="5" id="KW-1185">Reference proteome</keyword>
<gene>
    <name evidence="4" type="ORF">BA062_29930</name>
</gene>